<dbReference type="OrthoDB" id="8758464at2"/>
<feature type="compositionally biased region" description="Basic and acidic residues" evidence="1">
    <location>
        <begin position="1"/>
        <end position="14"/>
    </location>
</feature>
<dbReference type="AlphaFoldDB" id="A0A2S2DQ56"/>
<gene>
    <name evidence="2" type="ORF">DIR46_25605</name>
</gene>
<dbReference type="RefSeq" id="WP_109347753.1">
    <property type="nucleotide sequence ID" value="NZ_CP029343.1"/>
</dbReference>
<dbReference type="EMBL" id="CP029343">
    <property type="protein sequence ID" value="AWL07467.1"/>
    <property type="molecule type" value="Genomic_DNA"/>
</dbReference>
<name>A0A2S2DQ56_9BURK</name>
<dbReference type="KEGG" id="mtim:DIR46_25605"/>
<evidence type="ECO:0000256" key="1">
    <source>
        <dbReference type="SAM" id="MobiDB-lite"/>
    </source>
</evidence>
<keyword evidence="3" id="KW-1185">Reference proteome</keyword>
<feature type="compositionally biased region" description="Polar residues" evidence="1">
    <location>
        <begin position="16"/>
        <end position="26"/>
    </location>
</feature>
<feature type="region of interest" description="Disordered" evidence="1">
    <location>
        <begin position="1"/>
        <end position="124"/>
    </location>
</feature>
<reference evidence="2 3" key="1">
    <citation type="submission" date="2018-05" db="EMBL/GenBank/DDBJ databases">
        <title>Complete genome sequence of Massilia oculi sp. nov. CCUG 43427T (=DSM 26321T), the type strain of M. oculi, and comparison with genome sequences of other Massilia strains.</title>
        <authorList>
            <person name="Zhu B."/>
        </authorList>
    </citation>
    <scope>NUCLEOTIDE SEQUENCE [LARGE SCALE GENOMIC DNA]</scope>
    <source>
        <strain evidence="2 3">CCUG 43427</strain>
    </source>
</reference>
<evidence type="ECO:0000313" key="2">
    <source>
        <dbReference type="EMBL" id="AWL07467.1"/>
    </source>
</evidence>
<organism evidence="2 3">
    <name type="scientific">Massilia oculi</name>
    <dbReference type="NCBI Taxonomy" id="945844"/>
    <lineage>
        <taxon>Bacteria</taxon>
        <taxon>Pseudomonadati</taxon>
        <taxon>Pseudomonadota</taxon>
        <taxon>Betaproteobacteria</taxon>
        <taxon>Burkholderiales</taxon>
        <taxon>Oxalobacteraceae</taxon>
        <taxon>Telluria group</taxon>
        <taxon>Massilia</taxon>
    </lineage>
</organism>
<dbReference type="Proteomes" id="UP000245820">
    <property type="component" value="Chromosome"/>
</dbReference>
<evidence type="ECO:0000313" key="3">
    <source>
        <dbReference type="Proteomes" id="UP000245820"/>
    </source>
</evidence>
<protein>
    <submittedName>
        <fullName evidence="2">Uncharacterized protein</fullName>
    </submittedName>
</protein>
<feature type="compositionally biased region" description="Basic and acidic residues" evidence="1">
    <location>
        <begin position="40"/>
        <end position="51"/>
    </location>
</feature>
<proteinExistence type="predicted"/>
<accession>A0A2S2DQ56</accession>
<sequence>MSTQNESKDVKGRSWDQVTDGTTSVATMGAGSTGEVGASAERKDPAQRQHDGAMQQGGQGSQAGRTDDLLAGGANDEQSDRGFQGGGNRQSGAAGNRDTARQNEAGAADADDDEYDQGTARRQP</sequence>